<dbReference type="Proteomes" id="UP000054725">
    <property type="component" value="Unassembled WGS sequence"/>
</dbReference>
<dbReference type="RefSeq" id="WP_058503414.1">
    <property type="nucleotide sequence ID" value="NZ_CAAAIF010000019.1"/>
</dbReference>
<keyword evidence="2" id="KW-1185">Reference proteome</keyword>
<dbReference type="STRING" id="45070.Lnau_0329"/>
<proteinExistence type="predicted"/>
<evidence type="ECO:0000313" key="2">
    <source>
        <dbReference type="Proteomes" id="UP000054725"/>
    </source>
</evidence>
<comment type="caution">
    <text evidence="1">The sequence shown here is derived from an EMBL/GenBank/DDBJ whole genome shotgun (WGS) entry which is preliminary data.</text>
</comment>
<accession>A0A0W0X3M5</accession>
<gene>
    <name evidence="1" type="ORF">Lnau_0329</name>
</gene>
<protein>
    <submittedName>
        <fullName evidence="1">Uncharacterized protein</fullName>
    </submittedName>
</protein>
<name>A0A0W0X3M5_9GAMM</name>
<dbReference type="AlphaFoldDB" id="A0A0W0X3M5"/>
<dbReference type="EMBL" id="LNYO01000003">
    <property type="protein sequence ID" value="KTD39130.1"/>
    <property type="molecule type" value="Genomic_DNA"/>
</dbReference>
<dbReference type="PATRIC" id="fig|45070.6.peg.342"/>
<dbReference type="OrthoDB" id="194359at2"/>
<sequence length="182" mass="20433">MIKTQDIVVLAKLLAYQTDNSWSQGSMALELCLSTSQVNYALKRLIPAKLIVPVQKSTEVKLEPILQACEEFFIHGFKYVFPAEFGTWARGIPTGYAAPSLNKIILSGNDPIPVWPYGEGTHKGIALTPLYHCVPKSVNKYPDSYFYDLLSLLDALRSGRARERNIAAEKISKMLKNRIRQC</sequence>
<reference evidence="1 2" key="1">
    <citation type="submission" date="2015-11" db="EMBL/GenBank/DDBJ databases">
        <title>Genomic analysis of 38 Legionella species identifies large and diverse effector repertoires.</title>
        <authorList>
            <person name="Burstein D."/>
            <person name="Amaro F."/>
            <person name="Zusman T."/>
            <person name="Lifshitz Z."/>
            <person name="Cohen O."/>
            <person name="Gilbert J.A."/>
            <person name="Pupko T."/>
            <person name="Shuman H.A."/>
            <person name="Segal G."/>
        </authorList>
    </citation>
    <scope>NUCLEOTIDE SEQUENCE [LARGE SCALE GENOMIC DNA]</scope>
    <source>
        <strain evidence="1 2">ATCC 49506</strain>
    </source>
</reference>
<evidence type="ECO:0000313" key="1">
    <source>
        <dbReference type="EMBL" id="KTD39130.1"/>
    </source>
</evidence>
<organism evidence="1 2">
    <name type="scientific">Legionella nautarum</name>
    <dbReference type="NCBI Taxonomy" id="45070"/>
    <lineage>
        <taxon>Bacteria</taxon>
        <taxon>Pseudomonadati</taxon>
        <taxon>Pseudomonadota</taxon>
        <taxon>Gammaproteobacteria</taxon>
        <taxon>Legionellales</taxon>
        <taxon>Legionellaceae</taxon>
        <taxon>Legionella</taxon>
    </lineage>
</organism>